<proteinExistence type="predicted"/>
<dbReference type="EMBL" id="JAAGPU010000012">
    <property type="protein sequence ID" value="NEU04755.1"/>
    <property type="molecule type" value="Genomic_DNA"/>
</dbReference>
<gene>
    <name evidence="2" type="ORF">G3M99_07795</name>
</gene>
<name>A0A6M0H1W1_9CLOT</name>
<keyword evidence="3" id="KW-1185">Reference proteome</keyword>
<dbReference type="Proteomes" id="UP000481872">
    <property type="component" value="Unassembled WGS sequence"/>
</dbReference>
<protein>
    <submittedName>
        <fullName evidence="2">Uncharacterized protein</fullName>
    </submittedName>
</protein>
<organism evidence="2 3">
    <name type="scientific">Clostridium senegalense</name>
    <dbReference type="NCBI Taxonomy" id="1465809"/>
    <lineage>
        <taxon>Bacteria</taxon>
        <taxon>Bacillati</taxon>
        <taxon>Bacillota</taxon>
        <taxon>Clostridia</taxon>
        <taxon>Eubacteriales</taxon>
        <taxon>Clostridiaceae</taxon>
        <taxon>Clostridium</taxon>
    </lineage>
</organism>
<comment type="caution">
    <text evidence="2">The sequence shown here is derived from an EMBL/GenBank/DDBJ whole genome shotgun (WGS) entry which is preliminary data.</text>
</comment>
<accession>A0A6M0H1W1</accession>
<evidence type="ECO:0000313" key="3">
    <source>
        <dbReference type="Proteomes" id="UP000481872"/>
    </source>
</evidence>
<feature type="region of interest" description="Disordered" evidence="1">
    <location>
        <begin position="64"/>
        <end position="91"/>
    </location>
</feature>
<evidence type="ECO:0000256" key="1">
    <source>
        <dbReference type="SAM" id="MobiDB-lite"/>
    </source>
</evidence>
<evidence type="ECO:0000313" key="2">
    <source>
        <dbReference type="EMBL" id="NEU04755.1"/>
    </source>
</evidence>
<sequence>MGRRKPSMFSKNYEKQMKKMKRRKYIILILACAFLVGAIIFLSTPIKDKVANIVKSNINVSKDENKDENKDDVVKENDDSNKNVSKEDSPQNEKELIKDVLIEGKKLKLKLDSKKEKIISFEGIESLKGDVSPNGKNIVILNKDSQNMYLVDWNGNIKDVTQKEYISDENISFSKDKVISENQDYIWADNPKFINNNLIAYTSYLPWVISEKNQYIWTLDINSLNRNPHYEIYGKNIKMGNIQEKGLVINIDDKVLFIDSQGNIIY</sequence>
<dbReference type="AlphaFoldDB" id="A0A6M0H1W1"/>
<dbReference type="RefSeq" id="WP_199869753.1">
    <property type="nucleotide sequence ID" value="NZ_JAAGPU010000012.1"/>
</dbReference>
<reference evidence="2 3" key="1">
    <citation type="submission" date="2020-02" db="EMBL/GenBank/DDBJ databases">
        <title>Genome assembly of a novel Clostridium senegalense strain.</title>
        <authorList>
            <person name="Gupta T.B."/>
            <person name="Jauregui R."/>
            <person name="Maclean P."/>
            <person name="Nawarathana A."/>
            <person name="Brightwell G."/>
        </authorList>
    </citation>
    <scope>NUCLEOTIDE SEQUENCE [LARGE SCALE GENOMIC DNA]</scope>
    <source>
        <strain evidence="2 3">AGRFS4</strain>
    </source>
</reference>